<evidence type="ECO:0000313" key="2">
    <source>
        <dbReference type="EMBL" id="KAA6373169.1"/>
    </source>
</evidence>
<name>A0A5J4URZ7_9EUKA</name>
<dbReference type="EMBL" id="SNRW01012969">
    <property type="protein sequence ID" value="KAA6373169.1"/>
    <property type="molecule type" value="Genomic_DNA"/>
</dbReference>
<feature type="non-terminal residue" evidence="2">
    <location>
        <position position="1"/>
    </location>
</feature>
<evidence type="ECO:0000256" key="1">
    <source>
        <dbReference type="SAM" id="MobiDB-lite"/>
    </source>
</evidence>
<feature type="compositionally biased region" description="Polar residues" evidence="1">
    <location>
        <begin position="24"/>
        <end position="33"/>
    </location>
</feature>
<comment type="caution">
    <text evidence="2">The sequence shown here is derived from an EMBL/GenBank/DDBJ whole genome shotgun (WGS) entry which is preliminary data.</text>
</comment>
<dbReference type="Proteomes" id="UP000324800">
    <property type="component" value="Unassembled WGS sequence"/>
</dbReference>
<evidence type="ECO:0000313" key="3">
    <source>
        <dbReference type="Proteomes" id="UP000324800"/>
    </source>
</evidence>
<protein>
    <submittedName>
        <fullName evidence="2">Uncharacterized protein</fullName>
    </submittedName>
</protein>
<feature type="compositionally biased region" description="Low complexity" evidence="1">
    <location>
        <begin position="45"/>
        <end position="55"/>
    </location>
</feature>
<organism evidence="2 3">
    <name type="scientific">Streblomastix strix</name>
    <dbReference type="NCBI Taxonomy" id="222440"/>
    <lineage>
        <taxon>Eukaryota</taxon>
        <taxon>Metamonada</taxon>
        <taxon>Preaxostyla</taxon>
        <taxon>Oxymonadida</taxon>
        <taxon>Streblomastigidae</taxon>
        <taxon>Streblomastix</taxon>
    </lineage>
</organism>
<feature type="region of interest" description="Disordered" evidence="1">
    <location>
        <begin position="23"/>
        <end position="60"/>
    </location>
</feature>
<sequence>LKPEKRTGAQLDAVMAMAAKINLEPNSQQSDSIDLTDDIEQTPNSESSSQQTQSASRKRFRKETIKTIQEQIEEDLGVDMNKWKQFSYTDRQWINLEATKYRWTGNEIPIKIQQGKTNIKKGEQYGDAMTALSASQSTALTAYAKALEGKPNVDEQNLSVKKQNIINQ</sequence>
<reference evidence="2 3" key="1">
    <citation type="submission" date="2019-03" db="EMBL/GenBank/DDBJ databases">
        <title>Single cell metagenomics reveals metabolic interactions within the superorganism composed of flagellate Streblomastix strix and complex community of Bacteroidetes bacteria on its surface.</title>
        <authorList>
            <person name="Treitli S.C."/>
            <person name="Kolisko M."/>
            <person name="Husnik F."/>
            <person name="Keeling P."/>
            <person name="Hampl V."/>
        </authorList>
    </citation>
    <scope>NUCLEOTIDE SEQUENCE [LARGE SCALE GENOMIC DNA]</scope>
    <source>
        <strain evidence="2">ST1C</strain>
    </source>
</reference>
<gene>
    <name evidence="2" type="ORF">EZS28_031303</name>
</gene>
<accession>A0A5J4URZ7</accession>
<proteinExistence type="predicted"/>
<dbReference type="AlphaFoldDB" id="A0A5J4URZ7"/>